<dbReference type="GO" id="GO:0022857">
    <property type="term" value="F:transmembrane transporter activity"/>
    <property type="evidence" value="ECO:0007669"/>
    <property type="project" value="InterPro"/>
</dbReference>
<name>A0AAV3SYJ1_9EURY</name>
<sequence length="112" mass="11217">MRAPLLLVAAIAAEVVGTTALKLSNGFTDPAPSLVVVAGYGASFYLLSLVLTDLPVGVVYATWAALGIVATATVGVLVFDETLDLAGVAGMALVVAGVVVLALFSDAYTPAH</sequence>
<evidence type="ECO:0000256" key="4">
    <source>
        <dbReference type="ARBA" id="ARBA00022692"/>
    </source>
</evidence>
<evidence type="ECO:0000256" key="5">
    <source>
        <dbReference type="ARBA" id="ARBA00022989"/>
    </source>
</evidence>
<proteinExistence type="predicted"/>
<evidence type="ECO:0000256" key="6">
    <source>
        <dbReference type="ARBA" id="ARBA00023136"/>
    </source>
</evidence>
<dbReference type="SUPFAM" id="SSF103481">
    <property type="entry name" value="Multidrug resistance efflux transporter EmrE"/>
    <property type="match status" value="1"/>
</dbReference>
<gene>
    <name evidence="8" type="primary">hsmR</name>
    <name evidence="8" type="ORF">GCM10009019_04670</name>
</gene>
<dbReference type="Pfam" id="PF00893">
    <property type="entry name" value="Multi_Drug_Res"/>
    <property type="match status" value="1"/>
</dbReference>
<dbReference type="GO" id="GO:0005886">
    <property type="term" value="C:plasma membrane"/>
    <property type="evidence" value="ECO:0007669"/>
    <property type="project" value="UniProtKB-SubCell"/>
</dbReference>
<evidence type="ECO:0000256" key="2">
    <source>
        <dbReference type="ARBA" id="ARBA00022448"/>
    </source>
</evidence>
<evidence type="ECO:0000256" key="7">
    <source>
        <dbReference type="SAM" id="Phobius"/>
    </source>
</evidence>
<keyword evidence="2" id="KW-0813">Transport</keyword>
<feature type="transmembrane region" description="Helical" evidence="7">
    <location>
        <begin position="33"/>
        <end position="51"/>
    </location>
</feature>
<keyword evidence="6 7" id="KW-0472">Membrane</keyword>
<dbReference type="InterPro" id="IPR000390">
    <property type="entry name" value="Small_drug/metabolite_transptr"/>
</dbReference>
<dbReference type="InterPro" id="IPR037185">
    <property type="entry name" value="EmrE-like"/>
</dbReference>
<dbReference type="PANTHER" id="PTHR30561:SF1">
    <property type="entry name" value="MULTIDRUG TRANSPORTER EMRE"/>
    <property type="match status" value="1"/>
</dbReference>
<keyword evidence="3" id="KW-1003">Cell membrane</keyword>
<evidence type="ECO:0000313" key="9">
    <source>
        <dbReference type="Proteomes" id="UP001500194"/>
    </source>
</evidence>
<feature type="transmembrane region" description="Helical" evidence="7">
    <location>
        <begin position="58"/>
        <end position="79"/>
    </location>
</feature>
<dbReference type="EMBL" id="BAAADU010000002">
    <property type="protein sequence ID" value="GAA0645561.1"/>
    <property type="molecule type" value="Genomic_DNA"/>
</dbReference>
<dbReference type="Proteomes" id="UP001500194">
    <property type="component" value="Unassembled WGS sequence"/>
</dbReference>
<comment type="caution">
    <text evidence="8">The sequence shown here is derived from an EMBL/GenBank/DDBJ whole genome shotgun (WGS) entry which is preliminary data.</text>
</comment>
<organism evidence="8 9">
    <name type="scientific">Salarchaeum japonicum</name>
    <dbReference type="NCBI Taxonomy" id="555573"/>
    <lineage>
        <taxon>Archaea</taxon>
        <taxon>Methanobacteriati</taxon>
        <taxon>Methanobacteriota</taxon>
        <taxon>Stenosarchaea group</taxon>
        <taxon>Halobacteria</taxon>
        <taxon>Halobacteriales</taxon>
        <taxon>Halobacteriaceae</taxon>
    </lineage>
</organism>
<dbReference type="RefSeq" id="WP_227261820.1">
    <property type="nucleotide sequence ID" value="NZ_BAAADU010000002.1"/>
</dbReference>
<dbReference type="FunFam" id="1.10.3730.20:FF:000001">
    <property type="entry name" value="Quaternary ammonium compound resistance transporter SugE"/>
    <property type="match status" value="1"/>
</dbReference>
<evidence type="ECO:0000313" key="8">
    <source>
        <dbReference type="EMBL" id="GAA0645561.1"/>
    </source>
</evidence>
<dbReference type="AlphaFoldDB" id="A0AAV3SYJ1"/>
<dbReference type="Gene3D" id="1.10.3730.20">
    <property type="match status" value="1"/>
</dbReference>
<feature type="transmembrane region" description="Helical" evidence="7">
    <location>
        <begin position="85"/>
        <end position="104"/>
    </location>
</feature>
<protein>
    <submittedName>
        <fullName evidence="8">Multidrug efflux SMR transporter protein HsmR</fullName>
    </submittedName>
</protein>
<evidence type="ECO:0000256" key="1">
    <source>
        <dbReference type="ARBA" id="ARBA00004651"/>
    </source>
</evidence>
<dbReference type="PANTHER" id="PTHR30561">
    <property type="entry name" value="SMR FAMILY PROTON-DEPENDENT DRUG EFFLUX TRANSPORTER SUGE"/>
    <property type="match status" value="1"/>
</dbReference>
<dbReference type="GeneID" id="68572417"/>
<keyword evidence="5 7" id="KW-1133">Transmembrane helix</keyword>
<keyword evidence="4 7" id="KW-0812">Transmembrane</keyword>
<accession>A0AAV3SYJ1</accession>
<reference evidence="8 9" key="1">
    <citation type="journal article" date="2019" name="Int. J. Syst. Evol. Microbiol.">
        <title>The Global Catalogue of Microorganisms (GCM) 10K type strain sequencing project: providing services to taxonomists for standard genome sequencing and annotation.</title>
        <authorList>
            <consortium name="The Broad Institute Genomics Platform"/>
            <consortium name="The Broad Institute Genome Sequencing Center for Infectious Disease"/>
            <person name="Wu L."/>
            <person name="Ma J."/>
        </authorList>
    </citation>
    <scope>NUCLEOTIDE SEQUENCE [LARGE SCALE GENOMIC DNA]</scope>
    <source>
        <strain evidence="8 9">JCM 16327</strain>
    </source>
</reference>
<evidence type="ECO:0000256" key="3">
    <source>
        <dbReference type="ARBA" id="ARBA00022475"/>
    </source>
</evidence>
<keyword evidence="9" id="KW-1185">Reference proteome</keyword>
<dbReference type="InterPro" id="IPR045324">
    <property type="entry name" value="Small_multidrug_res"/>
</dbReference>
<comment type="subcellular location">
    <subcellularLocation>
        <location evidence="1">Cell membrane</location>
        <topology evidence="1">Multi-pass membrane protein</topology>
    </subcellularLocation>
</comment>